<evidence type="ECO:0000313" key="12">
    <source>
        <dbReference type="Proteomes" id="UP000030693"/>
    </source>
</evidence>
<reference evidence="11" key="1">
    <citation type="submission" date="2013-04" db="EMBL/GenBank/DDBJ databases">
        <title>The Genome Sequence of Fonticula alba ATCC 38817.</title>
        <authorList>
            <consortium name="The Broad Institute Genomics Platform"/>
            <person name="Russ C."/>
            <person name="Cuomo C."/>
            <person name="Burger G."/>
            <person name="Gray M.W."/>
            <person name="Holland P.W.H."/>
            <person name="King N."/>
            <person name="Lang F.B.F."/>
            <person name="Roger A.J."/>
            <person name="Ruiz-Trillo I."/>
            <person name="Brown M."/>
            <person name="Walker B."/>
            <person name="Young S."/>
            <person name="Zeng Q."/>
            <person name="Gargeya S."/>
            <person name="Fitzgerald M."/>
            <person name="Haas B."/>
            <person name="Abouelleil A."/>
            <person name="Allen A.W."/>
            <person name="Alvarado L."/>
            <person name="Arachchi H.M."/>
            <person name="Berlin A.M."/>
            <person name="Chapman S.B."/>
            <person name="Gainer-Dewar J."/>
            <person name="Goldberg J."/>
            <person name="Griggs A."/>
            <person name="Gujja S."/>
            <person name="Hansen M."/>
            <person name="Howarth C."/>
            <person name="Imamovic A."/>
            <person name="Ireland A."/>
            <person name="Larimer J."/>
            <person name="McCowan C."/>
            <person name="Murphy C."/>
            <person name="Pearson M."/>
            <person name="Poon T.W."/>
            <person name="Priest M."/>
            <person name="Roberts A."/>
            <person name="Saif S."/>
            <person name="Shea T."/>
            <person name="Sisk P."/>
            <person name="Sykes S."/>
            <person name="Wortman J."/>
            <person name="Nusbaum C."/>
            <person name="Birren B."/>
        </authorList>
    </citation>
    <scope>NUCLEOTIDE SEQUENCE [LARGE SCALE GENOMIC DNA]</scope>
    <source>
        <strain evidence="11">ATCC 38817</strain>
    </source>
</reference>
<dbReference type="GeneID" id="20527145"/>
<organism evidence="11">
    <name type="scientific">Fonticula alba</name>
    <name type="common">Slime mold</name>
    <dbReference type="NCBI Taxonomy" id="691883"/>
    <lineage>
        <taxon>Eukaryota</taxon>
        <taxon>Rotosphaerida</taxon>
        <taxon>Fonticulaceae</taxon>
        <taxon>Fonticula</taxon>
    </lineage>
</organism>
<dbReference type="PANTHER" id="PTHR13273">
    <property type="entry name" value="ANAMORSIN"/>
    <property type="match status" value="1"/>
</dbReference>
<keyword evidence="9" id="KW-0496">Mitochondrion</keyword>
<dbReference type="PANTHER" id="PTHR13273:SF14">
    <property type="entry name" value="ANAMORSIN"/>
    <property type="match status" value="1"/>
</dbReference>
<keyword evidence="12" id="KW-1185">Reference proteome</keyword>
<keyword evidence="8" id="KW-0411">Iron-sulfur</keyword>
<dbReference type="InterPro" id="IPR007785">
    <property type="entry name" value="Anamorsin"/>
</dbReference>
<dbReference type="GO" id="GO:0016226">
    <property type="term" value="P:iron-sulfur cluster assembly"/>
    <property type="evidence" value="ECO:0007669"/>
    <property type="project" value="InterPro"/>
</dbReference>
<dbReference type="STRING" id="691883.A0A058ZAQ3"/>
<evidence type="ECO:0000259" key="10">
    <source>
        <dbReference type="Pfam" id="PF05093"/>
    </source>
</evidence>
<gene>
    <name evidence="11" type="ORF">H696_02420</name>
</gene>
<sequence>MTTNSIPLADVAGQFDQATPGTPGHFVVAAPDADVVDAEFVIAGFVDVKVSPAGEGVFAVTATRPAEDFVGALTLKDRQAVTATADEEEDLIDESTLLEEQDYDAPAAAAEEDSCGPAVMRACADCSCGFADELARIKAEDSGATDAFKPTILDAKTGKAAMPVANSSCGSCNLGDAFRCAGCPYRGLPAFRDGETVVLDLGDDI</sequence>
<evidence type="ECO:0000256" key="3">
    <source>
        <dbReference type="ARBA" id="ARBA00008169"/>
    </source>
</evidence>
<dbReference type="OMA" id="WENASLV"/>
<keyword evidence="5" id="KW-0963">Cytoplasm</keyword>
<accession>A0A058ZAQ3</accession>
<dbReference type="OrthoDB" id="311633at2759"/>
<dbReference type="GO" id="GO:0046872">
    <property type="term" value="F:metal ion binding"/>
    <property type="evidence" value="ECO:0007669"/>
    <property type="project" value="UniProtKB-KW"/>
</dbReference>
<dbReference type="RefSeq" id="XP_009494597.1">
    <property type="nucleotide sequence ID" value="XM_009496322.1"/>
</dbReference>
<keyword evidence="7" id="KW-0408">Iron</keyword>
<comment type="cofactor">
    <cofactor evidence="1">
        <name>[4Fe-4S] cluster</name>
        <dbReference type="ChEBI" id="CHEBI:49883"/>
    </cofactor>
</comment>
<dbReference type="Pfam" id="PF05093">
    <property type="entry name" value="CIAPIN1"/>
    <property type="match status" value="1"/>
</dbReference>
<dbReference type="InterPro" id="IPR046408">
    <property type="entry name" value="CIAPIN1"/>
</dbReference>
<dbReference type="GO" id="GO:0005737">
    <property type="term" value="C:cytoplasm"/>
    <property type="evidence" value="ECO:0007669"/>
    <property type="project" value="UniProtKB-SubCell"/>
</dbReference>
<protein>
    <recommendedName>
        <fullName evidence="10">Anamorsin C-terminal domain-containing protein</fullName>
    </recommendedName>
</protein>
<feature type="domain" description="Anamorsin C-terminal" evidence="10">
    <location>
        <begin position="119"/>
        <end position="198"/>
    </location>
</feature>
<name>A0A058ZAQ3_FONAL</name>
<comment type="subcellular location">
    <subcellularLocation>
        <location evidence="2">Cytoplasm</location>
    </subcellularLocation>
</comment>
<comment type="similarity">
    <text evidence="3">Belongs to the anamorsin family.</text>
</comment>
<evidence type="ECO:0000256" key="1">
    <source>
        <dbReference type="ARBA" id="ARBA00001966"/>
    </source>
</evidence>
<evidence type="ECO:0000256" key="7">
    <source>
        <dbReference type="ARBA" id="ARBA00023004"/>
    </source>
</evidence>
<dbReference type="EMBL" id="KB932203">
    <property type="protein sequence ID" value="KCV71474.1"/>
    <property type="molecule type" value="Genomic_DNA"/>
</dbReference>
<evidence type="ECO:0000256" key="8">
    <source>
        <dbReference type="ARBA" id="ARBA00023014"/>
    </source>
</evidence>
<evidence type="ECO:0000256" key="6">
    <source>
        <dbReference type="ARBA" id="ARBA00022723"/>
    </source>
</evidence>
<dbReference type="eggNOG" id="KOG4020">
    <property type="taxonomic scope" value="Eukaryota"/>
</dbReference>
<evidence type="ECO:0000256" key="5">
    <source>
        <dbReference type="ARBA" id="ARBA00022490"/>
    </source>
</evidence>
<evidence type="ECO:0000256" key="2">
    <source>
        <dbReference type="ARBA" id="ARBA00004496"/>
    </source>
</evidence>
<keyword evidence="4" id="KW-0004">4Fe-4S</keyword>
<dbReference type="GO" id="GO:0051539">
    <property type="term" value="F:4 iron, 4 sulfur cluster binding"/>
    <property type="evidence" value="ECO:0007669"/>
    <property type="project" value="UniProtKB-KW"/>
</dbReference>
<keyword evidence="6" id="KW-0479">Metal-binding</keyword>
<evidence type="ECO:0000313" key="11">
    <source>
        <dbReference type="EMBL" id="KCV71474.1"/>
    </source>
</evidence>
<dbReference type="AlphaFoldDB" id="A0A058ZAQ3"/>
<evidence type="ECO:0000256" key="9">
    <source>
        <dbReference type="ARBA" id="ARBA00023128"/>
    </source>
</evidence>
<proteinExistence type="inferred from homology"/>
<dbReference type="Proteomes" id="UP000030693">
    <property type="component" value="Unassembled WGS sequence"/>
</dbReference>
<evidence type="ECO:0000256" key="4">
    <source>
        <dbReference type="ARBA" id="ARBA00022485"/>
    </source>
</evidence>